<organism evidence="3 4">
    <name type="scientific">Paxillus rubicundulus Ve08.2h10</name>
    <dbReference type="NCBI Taxonomy" id="930991"/>
    <lineage>
        <taxon>Eukaryota</taxon>
        <taxon>Fungi</taxon>
        <taxon>Dikarya</taxon>
        <taxon>Basidiomycota</taxon>
        <taxon>Agaricomycotina</taxon>
        <taxon>Agaricomycetes</taxon>
        <taxon>Agaricomycetidae</taxon>
        <taxon>Boletales</taxon>
        <taxon>Paxilineae</taxon>
        <taxon>Paxillaceae</taxon>
        <taxon>Paxillus</taxon>
    </lineage>
</organism>
<proteinExistence type="predicted"/>
<evidence type="ECO:0000256" key="1">
    <source>
        <dbReference type="SAM" id="Coils"/>
    </source>
</evidence>
<accession>A0A0D0CUW4</accession>
<evidence type="ECO:0000313" key="3">
    <source>
        <dbReference type="EMBL" id="KIK74886.1"/>
    </source>
</evidence>
<feature type="compositionally biased region" description="Acidic residues" evidence="2">
    <location>
        <begin position="14"/>
        <end position="26"/>
    </location>
</feature>
<reference evidence="4" key="2">
    <citation type="submission" date="2015-01" db="EMBL/GenBank/DDBJ databases">
        <title>Evolutionary Origins and Diversification of the Mycorrhizal Mutualists.</title>
        <authorList>
            <consortium name="DOE Joint Genome Institute"/>
            <consortium name="Mycorrhizal Genomics Consortium"/>
            <person name="Kohler A."/>
            <person name="Kuo A."/>
            <person name="Nagy L.G."/>
            <person name="Floudas D."/>
            <person name="Copeland A."/>
            <person name="Barry K.W."/>
            <person name="Cichocki N."/>
            <person name="Veneault-Fourrey C."/>
            <person name="LaButti K."/>
            <person name="Lindquist E.A."/>
            <person name="Lipzen A."/>
            <person name="Lundell T."/>
            <person name="Morin E."/>
            <person name="Murat C."/>
            <person name="Riley R."/>
            <person name="Ohm R."/>
            <person name="Sun H."/>
            <person name="Tunlid A."/>
            <person name="Henrissat B."/>
            <person name="Grigoriev I.V."/>
            <person name="Hibbett D.S."/>
            <person name="Martin F."/>
        </authorList>
    </citation>
    <scope>NUCLEOTIDE SEQUENCE [LARGE SCALE GENOMIC DNA]</scope>
    <source>
        <strain evidence="4">Ve08.2h10</strain>
    </source>
</reference>
<dbReference type="EMBL" id="KN828488">
    <property type="protein sequence ID" value="KIK74886.1"/>
    <property type="molecule type" value="Genomic_DNA"/>
</dbReference>
<evidence type="ECO:0000313" key="4">
    <source>
        <dbReference type="Proteomes" id="UP000054538"/>
    </source>
</evidence>
<feature type="coiled-coil region" evidence="1">
    <location>
        <begin position="191"/>
        <end position="223"/>
    </location>
</feature>
<dbReference type="InParanoid" id="A0A0D0CUW4"/>
<dbReference type="OrthoDB" id="2684872at2759"/>
<feature type="compositionally biased region" description="Acidic residues" evidence="2">
    <location>
        <begin position="33"/>
        <end position="52"/>
    </location>
</feature>
<feature type="compositionally biased region" description="Low complexity" evidence="2">
    <location>
        <begin position="296"/>
        <end position="307"/>
    </location>
</feature>
<sequence>MDELQSGVHQDGIAESDESGDEDDPDFFPMEISEFESDDELTDSSNEIDMEEVFGSGSGSRSVDVDGGQSVDAGENNSEPFALSFELPQWDVETHRPAHLYAGDIPLITTMITQAMGLSKEELWNELQRSYQQNHALFESNQMLNAQLQAANAHCTLAQHALSQSRIELNNVKKKKQPRKSMKLWARFMTAPELKEDFEKAEVERQEKERSEAAKQVKRKVDDEDDYITLAGALGISKDGTIKELKTRIREYLSDPSHADITQNSRFAALFNASNKGKTRRARHPPVDQEPPPSLVQAAPPSASVGVPASPYPTIPPIDAHAHHHLPGPTHHFTPLQHNAYYSTNFNASQIASSSNLDTLSS</sequence>
<dbReference type="STRING" id="930991.A0A0D0CUW4"/>
<gene>
    <name evidence="3" type="ORF">PAXRUDRAFT_19443</name>
</gene>
<dbReference type="AlphaFoldDB" id="A0A0D0CUW4"/>
<reference evidence="3 4" key="1">
    <citation type="submission" date="2014-04" db="EMBL/GenBank/DDBJ databases">
        <authorList>
            <consortium name="DOE Joint Genome Institute"/>
            <person name="Kuo A."/>
            <person name="Kohler A."/>
            <person name="Jargeat P."/>
            <person name="Nagy L.G."/>
            <person name="Floudas D."/>
            <person name="Copeland A."/>
            <person name="Barry K.W."/>
            <person name="Cichocki N."/>
            <person name="Veneault-Fourrey C."/>
            <person name="LaButti K."/>
            <person name="Lindquist E.A."/>
            <person name="Lipzen A."/>
            <person name="Lundell T."/>
            <person name="Morin E."/>
            <person name="Murat C."/>
            <person name="Sun H."/>
            <person name="Tunlid A."/>
            <person name="Henrissat B."/>
            <person name="Grigoriev I.V."/>
            <person name="Hibbett D.S."/>
            <person name="Martin F."/>
            <person name="Nordberg H.P."/>
            <person name="Cantor M.N."/>
            <person name="Hua S.X."/>
        </authorList>
    </citation>
    <scope>NUCLEOTIDE SEQUENCE [LARGE SCALE GENOMIC DNA]</scope>
    <source>
        <strain evidence="3 4">Ve08.2h10</strain>
    </source>
</reference>
<feature type="compositionally biased region" description="Low complexity" evidence="2">
    <location>
        <begin position="59"/>
        <end position="72"/>
    </location>
</feature>
<evidence type="ECO:0000256" key="2">
    <source>
        <dbReference type="SAM" id="MobiDB-lite"/>
    </source>
</evidence>
<feature type="region of interest" description="Disordered" evidence="2">
    <location>
        <begin position="1"/>
        <end position="77"/>
    </location>
</feature>
<protein>
    <submittedName>
        <fullName evidence="3">Unplaced genomic scaffold scaffold_3666, whole genome shotgun sequence</fullName>
    </submittedName>
</protein>
<keyword evidence="1" id="KW-0175">Coiled coil</keyword>
<dbReference type="HOGENOM" id="CLU_067379_0_0_1"/>
<feature type="region of interest" description="Disordered" evidence="2">
    <location>
        <begin position="275"/>
        <end position="307"/>
    </location>
</feature>
<dbReference type="Proteomes" id="UP000054538">
    <property type="component" value="Unassembled WGS sequence"/>
</dbReference>
<keyword evidence="4" id="KW-1185">Reference proteome</keyword>
<name>A0A0D0CUW4_9AGAM</name>